<protein>
    <submittedName>
        <fullName evidence="2">Uncharacterized protein</fullName>
    </submittedName>
</protein>
<dbReference type="AlphaFoldDB" id="A0A645HDR8"/>
<evidence type="ECO:0000256" key="1">
    <source>
        <dbReference type="SAM" id="MobiDB-lite"/>
    </source>
</evidence>
<sequence>MSVCGEWVTARFKRQSRQILDHALRQHPLPPRQIDDARIALSSLQRLPHEQVAARHQQGDHRQRKYIAHGQPHSRAVRRIGG</sequence>
<comment type="caution">
    <text evidence="2">The sequence shown here is derived from an EMBL/GenBank/DDBJ whole genome shotgun (WGS) entry which is preliminary data.</text>
</comment>
<organism evidence="2">
    <name type="scientific">bioreactor metagenome</name>
    <dbReference type="NCBI Taxonomy" id="1076179"/>
    <lineage>
        <taxon>unclassified sequences</taxon>
        <taxon>metagenomes</taxon>
        <taxon>ecological metagenomes</taxon>
    </lineage>
</organism>
<feature type="region of interest" description="Disordered" evidence="1">
    <location>
        <begin position="55"/>
        <end position="82"/>
    </location>
</feature>
<proteinExistence type="predicted"/>
<gene>
    <name evidence="2" type="ORF">SDC9_184382</name>
</gene>
<accession>A0A645HDR8</accession>
<dbReference type="EMBL" id="VSSQ01091250">
    <property type="protein sequence ID" value="MPN36870.1"/>
    <property type="molecule type" value="Genomic_DNA"/>
</dbReference>
<reference evidence="2" key="1">
    <citation type="submission" date="2019-08" db="EMBL/GenBank/DDBJ databases">
        <authorList>
            <person name="Kucharzyk K."/>
            <person name="Murdoch R.W."/>
            <person name="Higgins S."/>
            <person name="Loffler F."/>
        </authorList>
    </citation>
    <scope>NUCLEOTIDE SEQUENCE</scope>
</reference>
<evidence type="ECO:0000313" key="2">
    <source>
        <dbReference type="EMBL" id="MPN36870.1"/>
    </source>
</evidence>
<name>A0A645HDR8_9ZZZZ</name>